<comment type="caution">
    <text evidence="3">The sequence shown here is derived from an EMBL/GenBank/DDBJ whole genome shotgun (WGS) entry which is preliminary data.</text>
</comment>
<evidence type="ECO:0000313" key="4">
    <source>
        <dbReference type="Proteomes" id="UP001311232"/>
    </source>
</evidence>
<evidence type="ECO:0000313" key="3">
    <source>
        <dbReference type="EMBL" id="KAK5598763.1"/>
    </source>
</evidence>
<feature type="region of interest" description="Disordered" evidence="1">
    <location>
        <begin position="29"/>
        <end position="66"/>
    </location>
</feature>
<feature type="compositionally biased region" description="Polar residues" evidence="1">
    <location>
        <begin position="189"/>
        <end position="201"/>
    </location>
</feature>
<gene>
    <name evidence="3" type="ORF">CRENBAI_004814</name>
</gene>
<dbReference type="Proteomes" id="UP001311232">
    <property type="component" value="Unassembled WGS sequence"/>
</dbReference>
<feature type="chain" id="PRO_5043362069" evidence="2">
    <location>
        <begin position="29"/>
        <end position="226"/>
    </location>
</feature>
<feature type="compositionally biased region" description="Basic and acidic residues" evidence="1">
    <location>
        <begin position="36"/>
        <end position="55"/>
    </location>
</feature>
<organism evidence="3 4">
    <name type="scientific">Crenichthys baileyi</name>
    <name type="common">White River springfish</name>
    <dbReference type="NCBI Taxonomy" id="28760"/>
    <lineage>
        <taxon>Eukaryota</taxon>
        <taxon>Metazoa</taxon>
        <taxon>Chordata</taxon>
        <taxon>Craniata</taxon>
        <taxon>Vertebrata</taxon>
        <taxon>Euteleostomi</taxon>
        <taxon>Actinopterygii</taxon>
        <taxon>Neopterygii</taxon>
        <taxon>Teleostei</taxon>
        <taxon>Neoteleostei</taxon>
        <taxon>Acanthomorphata</taxon>
        <taxon>Ovalentaria</taxon>
        <taxon>Atherinomorphae</taxon>
        <taxon>Cyprinodontiformes</taxon>
        <taxon>Goodeidae</taxon>
        <taxon>Crenichthys</taxon>
    </lineage>
</organism>
<name>A0AAV9QMQ8_9TELE</name>
<dbReference type="EMBL" id="JAHHUM010003010">
    <property type="protein sequence ID" value="KAK5598763.1"/>
    <property type="molecule type" value="Genomic_DNA"/>
</dbReference>
<feature type="signal peptide" evidence="2">
    <location>
        <begin position="1"/>
        <end position="28"/>
    </location>
</feature>
<feature type="region of interest" description="Disordered" evidence="1">
    <location>
        <begin position="106"/>
        <end position="156"/>
    </location>
</feature>
<protein>
    <submittedName>
        <fullName evidence="3">Uncharacterized protein</fullName>
    </submittedName>
</protein>
<feature type="compositionally biased region" description="Polar residues" evidence="1">
    <location>
        <begin position="106"/>
        <end position="115"/>
    </location>
</feature>
<dbReference type="AlphaFoldDB" id="A0AAV9QMQ8"/>
<keyword evidence="2" id="KW-0732">Signal</keyword>
<accession>A0AAV9QMQ8</accession>
<reference evidence="3 4" key="1">
    <citation type="submission" date="2021-06" db="EMBL/GenBank/DDBJ databases">
        <authorList>
            <person name="Palmer J.M."/>
        </authorList>
    </citation>
    <scope>NUCLEOTIDE SEQUENCE [LARGE SCALE GENOMIC DNA]</scope>
    <source>
        <strain evidence="3 4">MEX-2019</strain>
        <tissue evidence="3">Muscle</tissue>
    </source>
</reference>
<keyword evidence="4" id="KW-1185">Reference proteome</keyword>
<evidence type="ECO:0000256" key="1">
    <source>
        <dbReference type="SAM" id="MobiDB-lite"/>
    </source>
</evidence>
<feature type="compositionally biased region" description="Basic and acidic residues" evidence="1">
    <location>
        <begin position="137"/>
        <end position="153"/>
    </location>
</feature>
<proteinExistence type="predicted"/>
<evidence type="ECO:0000256" key="2">
    <source>
        <dbReference type="SAM" id="SignalP"/>
    </source>
</evidence>
<feature type="region of interest" description="Disordered" evidence="1">
    <location>
        <begin position="189"/>
        <end position="226"/>
    </location>
</feature>
<sequence length="226" mass="25231">MCRTWFSDRALTAAPSLELLIFLLPCGSSPRGSMPKPRDEENWRDRKEASVKDGEVTLWRNSSSEPRKCSRVVERLKTTTYPAISDKTTQSVREKILRVINASSMGTNLKSSDGTDASKLRRPIIPATTSRRTGRTQKTEDPQAAKESGEQMKGRKTCRLKGPYECDAWRSHTKAGPEGCKVHVSSNSKVWTSPTHSSQHYNRTDRIAQPLTTPDSNGPLWGRSVS</sequence>